<dbReference type="CDD" id="cd21378">
    <property type="entry name" value="eIF3E"/>
    <property type="match status" value="1"/>
</dbReference>
<sequence>MAEYDLTTRIAHFLDRHLVFPLLEFLSVKEIYNEKELLQGKLDLLSDTNMVDFAMDVYKNLYSDDIPHVFLRNKKRTSLCASALLERKKMDLRDLPALREKRTTVVAQLKQLQAETEPIVKMFEDPETTRQMQSTRDGRMLFDYLADKHGFRQEYLDTLYRYAKFQYECGNYSGAAEYLYFFRVLVPATDRNALSSLWGKLASEILMQNWDAAMEDLTRLKETIDNNSVSSPLQSLQQRTWLIHWSLFVFFNHPKGRDNIIDLFLYQPQYLNAIQTMCPHILRYLTTAVITNKDVRKRRQVLKDLVKVIQQESYTYKDPITEFVECLYVNFDFDGAQKKLRECESVLVNDFFLVACLEDFIENARLFIFETFCRIHQCISINMLADKLNMTPEEAERWIVNLIRNARLDAKIDSKLGHVVMGNNAVSPYQQVIEKTKSLSFRSQMLAMNIEKKLNQNSRSEAPNWATQDSGFY</sequence>
<comment type="similarity">
    <text evidence="4 5">Belongs to the eIF-3 subunit E family.</text>
</comment>
<keyword evidence="4" id="KW-0539">Nucleus</keyword>
<dbReference type="InterPro" id="IPR016650">
    <property type="entry name" value="eIF3e"/>
</dbReference>
<dbReference type="GeneTree" id="ENSGT00390000002661"/>
<gene>
    <name evidence="4 7" type="primary">EIF3E</name>
    <name evidence="4" type="synonym">EIF3S6</name>
    <name evidence="4" type="synonym">INT6</name>
</gene>
<comment type="caution">
    <text evidence="4">Lacks conserved residue(s) required for the propagation of feature annotation.</text>
</comment>
<dbReference type="PANTHER" id="PTHR10317">
    <property type="entry name" value="EUKARYOTIC TRANSLATION INITIATION FACTOR 3 SUBUNIT E"/>
    <property type="match status" value="1"/>
</dbReference>
<comment type="function">
    <text evidence="4">Component of the eukaryotic translation initiation factor 3 (eIF-3) complex, which is required for several steps in the initiation of protein synthesis. The eIF-3 complex associates with the 40S ribosome and facilitates the recruitment of eIF-1, eIF-1A, eIF-2:GTP:methionyl-tRNAi and eIF-5 to form the 43S pre-initiation complex (43S PIC). The eIF-3 complex stimulates mRNA recruitment to the 43S PIC and scanning of the mRNA for AUG recognition. The eIF-3 complex is also required for disassembly and recycling of post-termination ribosomal complexes and subsequently prevents premature joining of the 40S and 60S ribosomal subunits prior to initiation. The eIF-3 complex specifically targets and initiates translation of a subset of mRNAs involved in cell proliferation, including cell cycling, differentiation and apoptosis, and uses different modes of RNA stem-loop binding to exert either translational activation or repression. Required for nonsense-mediated mRNA decay (NMD); may act in conjunction with UPF2 to divert mRNAs from translation to the NMD pathway. May interact with MCM7 and EPAS1 and regulate the proteasome-mediated degradation of these proteins.</text>
</comment>
<dbReference type="InterPro" id="IPR019010">
    <property type="entry name" value="eIF3e_N"/>
</dbReference>
<dbReference type="HAMAP" id="MF_03004">
    <property type="entry name" value="eIF3e"/>
    <property type="match status" value="1"/>
</dbReference>
<dbReference type="SMART" id="SM01186">
    <property type="entry name" value="eIF3_N"/>
    <property type="match status" value="1"/>
</dbReference>
<comment type="subunit">
    <text evidence="4">Component of the eukaryotic translation initiation factor 3 (eIF-3) complex, which is composed of 13 subunits: EIF3A, EIF3B, EIF3C, EIF3D, EIF3E, EIF3F, EIF3G, EIF3H, EIF3I, EIF3J, EIF3K, EIF3L and EIF3M. The eIF-3 complex appears to include 3 stable modules: module A is composed of EIF3A, EIF3B, EIF3G and EIF3I; module B is composed of EIF3F, EIF3H, and EIF3M; and module C is composed of EIF3C, EIF3D, EIF3E, EIF3K and EIF3L. EIF3C of module C binds EIF3B of module A and EIF3H of module B, thereby linking the three modules. EIF3J is a labile subunit that binds to the eIF-3 complex via EIF3B. The eIF-3 complex interacts with RPS6KB1 under conditions of nutrient depletion. Mitogenic stimulation leads to binding and activation of a complex composed of MTOR and RPTOR, leading to phosphorylation and release of RPS6KB1 and binding of EIF4B to eIF-3. Interacts with COPS3, COPS6, COPS7 (COPS7A or COPS7B), EIF4G1, EPAS1, MCM7, NCBP1, PSMC6, TRIM27 and UPF2.</text>
</comment>
<dbReference type="InterPro" id="IPR000717">
    <property type="entry name" value="PCI_dom"/>
</dbReference>
<feature type="modified residue" description="N-acetylalanine" evidence="4">
    <location>
        <position position="2"/>
    </location>
</feature>
<reference evidence="7" key="3">
    <citation type="submission" date="2025-09" db="UniProtKB">
        <authorList>
            <consortium name="Ensembl"/>
        </authorList>
    </citation>
    <scope>IDENTIFICATION</scope>
    <source>
        <strain evidence="7">breed Abyssinian</strain>
    </source>
</reference>
<reference evidence="7 8" key="1">
    <citation type="submission" date="2021-02" db="EMBL/GenBank/DDBJ databases">
        <title>Safari Cat Assemblies.</title>
        <authorList>
            <person name="Bredemeyer K.R."/>
            <person name="Murphy W.J."/>
        </authorList>
    </citation>
    <scope>NUCLEOTIDE SEQUENCE [LARGE SCALE GENOMIC DNA]</scope>
</reference>
<evidence type="ECO:0000256" key="4">
    <source>
        <dbReference type="HAMAP-Rule" id="MF_03004"/>
    </source>
</evidence>
<evidence type="ECO:0000313" key="7">
    <source>
        <dbReference type="Ensembl" id="ENSFCTP00005008589.1"/>
    </source>
</evidence>
<accession>A0ABI7WE45</accession>
<keyword evidence="4" id="KW-0007">Acetylation</keyword>
<keyword evidence="1 4" id="KW-0963">Cytoplasm</keyword>
<proteinExistence type="inferred from homology"/>
<dbReference type="Ensembl" id="ENSFCTT00005013362.1">
    <property type="protein sequence ID" value="ENSFCTP00005008589.1"/>
    <property type="gene ID" value="ENSFCTG00005004896.1"/>
</dbReference>
<dbReference type="Pfam" id="PF09440">
    <property type="entry name" value="eIF3_N"/>
    <property type="match status" value="2"/>
</dbReference>
<comment type="subcellular location">
    <subcellularLocation>
        <location evidence="4">Cytoplasm</location>
    </subcellularLocation>
    <subcellularLocation>
        <location evidence="4">Nucleus</location>
    </subcellularLocation>
    <subcellularLocation>
        <location evidence="4">Nucleus</location>
        <location evidence="4">PML body</location>
    </subcellularLocation>
</comment>
<dbReference type="Pfam" id="PF21357">
    <property type="entry name" value="EIF3E_C"/>
    <property type="match status" value="1"/>
</dbReference>
<dbReference type="SUPFAM" id="SSF46785">
    <property type="entry name" value="Winged helix' DNA-binding domain"/>
    <property type="match status" value="1"/>
</dbReference>
<evidence type="ECO:0000256" key="5">
    <source>
        <dbReference type="PIRNR" id="PIRNR016255"/>
    </source>
</evidence>
<keyword evidence="2 4" id="KW-0396">Initiation factor</keyword>
<comment type="PTM">
    <text evidence="4">Phosphorylated upon DNA damage, probably by ATM or ATR.</text>
</comment>
<keyword evidence="3 4" id="KW-0648">Protein biosynthesis</keyword>
<keyword evidence="4" id="KW-0597">Phosphoprotein</keyword>
<feature type="domain" description="PCI" evidence="6">
    <location>
        <begin position="249"/>
        <end position="426"/>
    </location>
</feature>
<reference evidence="7" key="2">
    <citation type="submission" date="2025-08" db="UniProtKB">
        <authorList>
            <consortium name="Ensembl"/>
        </authorList>
    </citation>
    <scope>IDENTIFICATION</scope>
    <source>
        <strain evidence="7">breed Abyssinian</strain>
    </source>
</reference>
<keyword evidence="8" id="KW-1185">Reference proteome</keyword>
<dbReference type="PROSITE" id="PS50250">
    <property type="entry name" value="PCI"/>
    <property type="match status" value="1"/>
</dbReference>
<evidence type="ECO:0000313" key="8">
    <source>
        <dbReference type="Proteomes" id="UP000823872"/>
    </source>
</evidence>
<evidence type="ECO:0000259" key="6">
    <source>
        <dbReference type="PROSITE" id="PS50250"/>
    </source>
</evidence>
<evidence type="ECO:0000256" key="2">
    <source>
        <dbReference type="ARBA" id="ARBA00022540"/>
    </source>
</evidence>
<name>A0ABI7WE45_FELCA</name>
<dbReference type="InterPro" id="IPR036390">
    <property type="entry name" value="WH_DNA-bd_sf"/>
</dbReference>
<dbReference type="Pfam" id="PF01399">
    <property type="entry name" value="PCI"/>
    <property type="match status" value="1"/>
</dbReference>
<dbReference type="SMART" id="SM00088">
    <property type="entry name" value="PINT"/>
    <property type="match status" value="1"/>
</dbReference>
<dbReference type="Proteomes" id="UP000823872">
    <property type="component" value="Chromosome F2"/>
</dbReference>
<organism evidence="7 8">
    <name type="scientific">Felis catus</name>
    <name type="common">Cat</name>
    <name type="synonym">Felis silvestris catus</name>
    <dbReference type="NCBI Taxonomy" id="9685"/>
    <lineage>
        <taxon>Eukaryota</taxon>
        <taxon>Metazoa</taxon>
        <taxon>Chordata</taxon>
        <taxon>Craniata</taxon>
        <taxon>Vertebrata</taxon>
        <taxon>Euteleostomi</taxon>
        <taxon>Mammalia</taxon>
        <taxon>Eutheria</taxon>
        <taxon>Laurasiatheria</taxon>
        <taxon>Carnivora</taxon>
        <taxon>Feliformia</taxon>
        <taxon>Felidae</taxon>
        <taxon>Felinae</taxon>
        <taxon>Felis</taxon>
    </lineage>
</organism>
<protein>
    <recommendedName>
        <fullName evidence="4 5">Eukaryotic translation initiation factor 3 subunit E</fullName>
        <shortName evidence="4">eIF3e</shortName>
    </recommendedName>
    <alternativeName>
        <fullName evidence="4">Eukaryotic translation initiation factor 3 subunit 6</fullName>
    </alternativeName>
    <alternativeName>
        <fullName evidence="4">eIF-3 p48</fullName>
    </alternativeName>
</protein>
<evidence type="ECO:0000256" key="1">
    <source>
        <dbReference type="ARBA" id="ARBA00022490"/>
    </source>
</evidence>
<evidence type="ECO:0000256" key="3">
    <source>
        <dbReference type="ARBA" id="ARBA00022917"/>
    </source>
</evidence>
<dbReference type="PIRSF" id="PIRSF016255">
    <property type="entry name" value="eIF3e_su6"/>
    <property type="match status" value="1"/>
</dbReference>